<keyword evidence="7 8" id="KW-0456">Lyase</keyword>
<dbReference type="InterPro" id="IPR018509">
    <property type="entry name" value="DHquinase_II_CS"/>
</dbReference>
<dbReference type="Pfam" id="PF01220">
    <property type="entry name" value="DHquinase_II"/>
    <property type="match status" value="1"/>
</dbReference>
<dbReference type="GO" id="GO:0009073">
    <property type="term" value="P:aromatic amino acid family biosynthetic process"/>
    <property type="evidence" value="ECO:0007669"/>
    <property type="project" value="UniProtKB-KW"/>
</dbReference>
<evidence type="ECO:0000313" key="12">
    <source>
        <dbReference type="EMBL" id="CEO89900.1"/>
    </source>
</evidence>
<proteinExistence type="inferred from homology"/>
<dbReference type="HAMAP" id="MF_00169">
    <property type="entry name" value="AroQ"/>
    <property type="match status" value="1"/>
</dbReference>
<dbReference type="EC" id="4.2.1.10" evidence="5 8"/>
<feature type="binding site" evidence="8 10">
    <location>
        <position position="80"/>
    </location>
    <ligand>
        <name>substrate</name>
    </ligand>
</feature>
<evidence type="ECO:0000256" key="7">
    <source>
        <dbReference type="ARBA" id="ARBA00023239"/>
    </source>
</evidence>
<dbReference type="PANTHER" id="PTHR21272">
    <property type="entry name" value="CATABOLIC 3-DEHYDROQUINASE"/>
    <property type="match status" value="1"/>
</dbReference>
<feature type="active site" description="Proton acceptor" evidence="8 9">
    <location>
        <position position="23"/>
    </location>
</feature>
<evidence type="ECO:0000256" key="4">
    <source>
        <dbReference type="ARBA" id="ARBA00011193"/>
    </source>
</evidence>
<dbReference type="UniPathway" id="UPA00053">
    <property type="reaction ID" value="UER00086"/>
</dbReference>
<dbReference type="PROSITE" id="PS01029">
    <property type="entry name" value="DEHYDROQUINASE_II"/>
    <property type="match status" value="1"/>
</dbReference>
<dbReference type="NCBIfam" id="NF003805">
    <property type="entry name" value="PRK05395.1-2"/>
    <property type="match status" value="1"/>
</dbReference>
<dbReference type="SUPFAM" id="SSF52304">
    <property type="entry name" value="Type II 3-dehydroquinate dehydratase"/>
    <property type="match status" value="1"/>
</dbReference>
<evidence type="ECO:0000256" key="2">
    <source>
        <dbReference type="ARBA" id="ARBA00004902"/>
    </source>
</evidence>
<evidence type="ECO:0000256" key="11">
    <source>
        <dbReference type="PIRSR" id="PIRSR001399-3"/>
    </source>
</evidence>
<feature type="binding site" evidence="8 10">
    <location>
        <position position="74"/>
    </location>
    <ligand>
        <name>substrate</name>
    </ligand>
</feature>
<dbReference type="EMBL" id="CDRZ01000262">
    <property type="protein sequence ID" value="CEO89900.1"/>
    <property type="molecule type" value="Genomic_DNA"/>
</dbReference>
<dbReference type="InterPro" id="IPR036441">
    <property type="entry name" value="DHquinase_II_sf"/>
</dbReference>
<dbReference type="PANTHER" id="PTHR21272:SF3">
    <property type="entry name" value="CATABOLIC 3-DEHYDROQUINASE"/>
    <property type="match status" value="1"/>
</dbReference>
<dbReference type="PIRSF" id="PIRSF001399">
    <property type="entry name" value="DHquinase_II"/>
    <property type="match status" value="1"/>
</dbReference>
<dbReference type="Proteomes" id="UP000046155">
    <property type="component" value="Unassembled WGS sequence"/>
</dbReference>
<organism evidence="12 13">
    <name type="scientific">Syntrophaceticus schinkii</name>
    <dbReference type="NCBI Taxonomy" id="499207"/>
    <lineage>
        <taxon>Bacteria</taxon>
        <taxon>Bacillati</taxon>
        <taxon>Bacillota</taxon>
        <taxon>Clostridia</taxon>
        <taxon>Thermoanaerobacterales</taxon>
        <taxon>Thermoanaerobacterales Family III. Incertae Sedis</taxon>
        <taxon>Syntrophaceticus</taxon>
    </lineage>
</organism>
<comment type="pathway">
    <text evidence="2 8">Metabolic intermediate biosynthesis; chorismate biosynthesis; chorismate from D-erythrose 4-phosphate and phosphoenolpyruvate: step 3/7.</text>
</comment>
<dbReference type="CDD" id="cd00466">
    <property type="entry name" value="DHQase_II"/>
    <property type="match status" value="1"/>
</dbReference>
<dbReference type="Gene3D" id="3.40.50.9100">
    <property type="entry name" value="Dehydroquinase, class II"/>
    <property type="match status" value="1"/>
</dbReference>
<feature type="active site" description="Proton donor" evidence="8 9">
    <location>
        <position position="100"/>
    </location>
</feature>
<keyword evidence="13" id="KW-1185">Reference proteome</keyword>
<dbReference type="GO" id="GO:0009423">
    <property type="term" value="P:chorismate biosynthetic process"/>
    <property type="evidence" value="ECO:0007669"/>
    <property type="project" value="UniProtKB-UniRule"/>
</dbReference>
<evidence type="ECO:0000256" key="5">
    <source>
        <dbReference type="ARBA" id="ARBA00012060"/>
    </source>
</evidence>
<protein>
    <recommendedName>
        <fullName evidence="5 8">3-dehydroquinate dehydratase</fullName>
        <shortName evidence="8">3-dehydroquinase</shortName>
        <ecNumber evidence="5 8">4.2.1.10</ecNumber>
    </recommendedName>
    <alternativeName>
        <fullName evidence="8">Type II DHQase</fullName>
    </alternativeName>
</protein>
<dbReference type="OrthoDB" id="9790793at2"/>
<evidence type="ECO:0000256" key="1">
    <source>
        <dbReference type="ARBA" id="ARBA00001864"/>
    </source>
</evidence>
<dbReference type="GO" id="GO:0008652">
    <property type="term" value="P:amino acid biosynthetic process"/>
    <property type="evidence" value="ECO:0007669"/>
    <property type="project" value="UniProtKB-KW"/>
</dbReference>
<reference evidence="13" key="1">
    <citation type="submission" date="2015-01" db="EMBL/GenBank/DDBJ databases">
        <authorList>
            <person name="Manzoor Shahid"/>
            <person name="Zubair Saima"/>
        </authorList>
    </citation>
    <scope>NUCLEOTIDE SEQUENCE [LARGE SCALE GENOMIC DNA]</scope>
    <source>
        <strain evidence="13">Sp3</strain>
    </source>
</reference>
<gene>
    <name evidence="8 12" type="primary">aroQ</name>
    <name evidence="12" type="ORF">SSCH_630038</name>
</gene>
<feature type="site" description="Transition state stabilizer" evidence="8 11">
    <location>
        <position position="18"/>
    </location>
</feature>
<evidence type="ECO:0000256" key="6">
    <source>
        <dbReference type="ARBA" id="ARBA00023141"/>
    </source>
</evidence>
<sequence>MARVLVLHGPNLNLLGEREEEIYGWLTLEQINRELQQQGQAEGVDVAAFQSNHEGELIDQIHDARGNFDVIILNPGALTHYSYAIHDAVRSVNIPVIEVHMSNITARESWRSRSVVTPAAWGQITGFGHLSYHLALTAACHLIKSYQNGG</sequence>
<comment type="similarity">
    <text evidence="3 8">Belongs to the type-II 3-dehydroquinase family.</text>
</comment>
<evidence type="ECO:0000256" key="3">
    <source>
        <dbReference type="ARBA" id="ARBA00011037"/>
    </source>
</evidence>
<dbReference type="NCBIfam" id="TIGR01088">
    <property type="entry name" value="aroQ"/>
    <property type="match status" value="1"/>
</dbReference>
<accession>A0A0B7MIN3</accession>
<evidence type="ECO:0000256" key="10">
    <source>
        <dbReference type="PIRSR" id="PIRSR001399-2"/>
    </source>
</evidence>
<feature type="binding site" evidence="8 10">
    <location>
        <position position="111"/>
    </location>
    <ligand>
        <name>substrate</name>
    </ligand>
</feature>
<dbReference type="GO" id="GO:0003855">
    <property type="term" value="F:3-dehydroquinate dehydratase activity"/>
    <property type="evidence" value="ECO:0007669"/>
    <property type="project" value="UniProtKB-UniRule"/>
</dbReference>
<dbReference type="AlphaFoldDB" id="A0A0B7MIN3"/>
<evidence type="ECO:0000256" key="9">
    <source>
        <dbReference type="PIRSR" id="PIRSR001399-1"/>
    </source>
</evidence>
<dbReference type="RefSeq" id="WP_044665747.1">
    <property type="nucleotide sequence ID" value="NZ_CDRZ01000262.1"/>
</dbReference>
<feature type="binding site" evidence="8 10">
    <location>
        <position position="87"/>
    </location>
    <ligand>
        <name>substrate</name>
    </ligand>
</feature>
<evidence type="ECO:0000313" key="13">
    <source>
        <dbReference type="Proteomes" id="UP000046155"/>
    </source>
</evidence>
<name>A0A0B7MIN3_9FIRM</name>
<keyword evidence="8" id="KW-0028">Amino-acid biosynthesis</keyword>
<comment type="subunit">
    <text evidence="4 8">Homododecamer.</text>
</comment>
<keyword evidence="6 8" id="KW-0057">Aromatic amino acid biosynthesis</keyword>
<comment type="catalytic activity">
    <reaction evidence="1 8">
        <text>3-dehydroquinate = 3-dehydroshikimate + H2O</text>
        <dbReference type="Rhea" id="RHEA:21096"/>
        <dbReference type="ChEBI" id="CHEBI:15377"/>
        <dbReference type="ChEBI" id="CHEBI:16630"/>
        <dbReference type="ChEBI" id="CHEBI:32364"/>
        <dbReference type="EC" id="4.2.1.10"/>
    </reaction>
</comment>
<dbReference type="GO" id="GO:0019631">
    <property type="term" value="P:quinate catabolic process"/>
    <property type="evidence" value="ECO:0007669"/>
    <property type="project" value="TreeGrafter"/>
</dbReference>
<dbReference type="NCBIfam" id="NF003807">
    <property type="entry name" value="PRK05395.1-4"/>
    <property type="match status" value="1"/>
</dbReference>
<comment type="function">
    <text evidence="8">Catalyzes a trans-dehydration via an enolate intermediate.</text>
</comment>
<feature type="binding site" evidence="8 10">
    <location>
        <begin position="101"/>
        <end position="102"/>
    </location>
    <ligand>
        <name>substrate</name>
    </ligand>
</feature>
<dbReference type="NCBIfam" id="NF003806">
    <property type="entry name" value="PRK05395.1-3"/>
    <property type="match status" value="1"/>
</dbReference>
<dbReference type="InterPro" id="IPR001874">
    <property type="entry name" value="DHquinase_II"/>
</dbReference>
<evidence type="ECO:0000256" key="8">
    <source>
        <dbReference type="HAMAP-Rule" id="MF_00169"/>
    </source>
</evidence>